<proteinExistence type="predicted"/>
<dbReference type="EMBL" id="BAABBP010000025">
    <property type="protein sequence ID" value="GAA4000490.1"/>
    <property type="molecule type" value="Genomic_DNA"/>
</dbReference>
<accession>A0ABP7RPH6</accession>
<sequence length="68" mass="6914">MDTALTQSIVRTSAAMNQHATADAVGVAVLKKAMDVNAATATTLIETLLPQPALATEGALGTQVNTYA</sequence>
<evidence type="ECO:0008006" key="3">
    <source>
        <dbReference type="Google" id="ProtNLM"/>
    </source>
</evidence>
<organism evidence="1 2">
    <name type="scientific">Comamonas faecalis</name>
    <dbReference type="NCBI Taxonomy" id="1387849"/>
    <lineage>
        <taxon>Bacteria</taxon>
        <taxon>Pseudomonadati</taxon>
        <taxon>Pseudomonadota</taxon>
        <taxon>Betaproteobacteria</taxon>
        <taxon>Burkholderiales</taxon>
        <taxon>Comamonadaceae</taxon>
        <taxon>Comamonas</taxon>
    </lineage>
</organism>
<keyword evidence="2" id="KW-1185">Reference proteome</keyword>
<evidence type="ECO:0000313" key="2">
    <source>
        <dbReference type="Proteomes" id="UP001501627"/>
    </source>
</evidence>
<dbReference type="Proteomes" id="UP001501627">
    <property type="component" value="Unassembled WGS sequence"/>
</dbReference>
<protein>
    <recommendedName>
        <fullName evidence="3">Motility protein</fullName>
    </recommendedName>
</protein>
<dbReference type="RefSeq" id="WP_103044126.1">
    <property type="nucleotide sequence ID" value="NZ_BAABBP010000025.1"/>
</dbReference>
<dbReference type="Pfam" id="PF14070">
    <property type="entry name" value="YjfB_motility"/>
    <property type="match status" value="1"/>
</dbReference>
<dbReference type="InterPro" id="IPR025906">
    <property type="entry name" value="YjfB_motility"/>
</dbReference>
<gene>
    <name evidence="1" type="ORF">GCM10022279_25370</name>
</gene>
<comment type="caution">
    <text evidence="1">The sequence shown here is derived from an EMBL/GenBank/DDBJ whole genome shotgun (WGS) entry which is preliminary data.</text>
</comment>
<reference evidence="2" key="1">
    <citation type="journal article" date="2019" name="Int. J. Syst. Evol. Microbiol.">
        <title>The Global Catalogue of Microorganisms (GCM) 10K type strain sequencing project: providing services to taxonomists for standard genome sequencing and annotation.</title>
        <authorList>
            <consortium name="The Broad Institute Genomics Platform"/>
            <consortium name="The Broad Institute Genome Sequencing Center for Infectious Disease"/>
            <person name="Wu L."/>
            <person name="Ma J."/>
        </authorList>
    </citation>
    <scope>NUCLEOTIDE SEQUENCE [LARGE SCALE GENOMIC DNA]</scope>
    <source>
        <strain evidence="2">JCM 17561</strain>
    </source>
</reference>
<evidence type="ECO:0000313" key="1">
    <source>
        <dbReference type="EMBL" id="GAA4000490.1"/>
    </source>
</evidence>
<name>A0ABP7RPH6_9BURK</name>